<evidence type="ECO:0000313" key="5">
    <source>
        <dbReference type="Proteomes" id="UP000695000"/>
    </source>
</evidence>
<dbReference type="PANTHER" id="PTHR10380">
    <property type="entry name" value="CUTICLE PROTEIN"/>
    <property type="match status" value="1"/>
</dbReference>
<dbReference type="RefSeq" id="XP_017770860.1">
    <property type="nucleotide sequence ID" value="XM_017915371.1"/>
</dbReference>
<dbReference type="InterPro" id="IPR000618">
    <property type="entry name" value="Insect_cuticle"/>
</dbReference>
<dbReference type="PANTHER" id="PTHR10380:SF222">
    <property type="entry name" value="CUTICULAR PROTEIN 47EA"/>
    <property type="match status" value="1"/>
</dbReference>
<feature type="compositionally biased region" description="Low complexity" evidence="3">
    <location>
        <begin position="278"/>
        <end position="291"/>
    </location>
</feature>
<feature type="compositionally biased region" description="Polar residues" evidence="3">
    <location>
        <begin position="550"/>
        <end position="571"/>
    </location>
</feature>
<feature type="compositionally biased region" description="Polar residues" evidence="3">
    <location>
        <begin position="94"/>
        <end position="108"/>
    </location>
</feature>
<accession>A0ABM1M8G0</accession>
<feature type="compositionally biased region" description="Polar residues" evidence="3">
    <location>
        <begin position="49"/>
        <end position="64"/>
    </location>
</feature>
<feature type="compositionally biased region" description="Low complexity" evidence="3">
    <location>
        <begin position="68"/>
        <end position="83"/>
    </location>
</feature>
<evidence type="ECO:0000256" key="2">
    <source>
        <dbReference type="PROSITE-ProRule" id="PRU00497"/>
    </source>
</evidence>
<dbReference type="InterPro" id="IPR031311">
    <property type="entry name" value="CHIT_BIND_RR_consensus"/>
</dbReference>
<evidence type="ECO:0000256" key="4">
    <source>
        <dbReference type="SAM" id="SignalP"/>
    </source>
</evidence>
<feature type="region of interest" description="Disordered" evidence="3">
    <location>
        <begin position="815"/>
        <end position="856"/>
    </location>
</feature>
<dbReference type="PRINTS" id="PR00947">
    <property type="entry name" value="CUTICLE"/>
</dbReference>
<dbReference type="PROSITE" id="PS00233">
    <property type="entry name" value="CHIT_BIND_RR_1"/>
    <property type="match status" value="4"/>
</dbReference>
<name>A0ABM1M8G0_NICVS</name>
<evidence type="ECO:0000256" key="3">
    <source>
        <dbReference type="SAM" id="MobiDB-lite"/>
    </source>
</evidence>
<feature type="compositionally biased region" description="Polar residues" evidence="3">
    <location>
        <begin position="648"/>
        <end position="702"/>
    </location>
</feature>
<keyword evidence="5" id="KW-1185">Reference proteome</keyword>
<feature type="region of interest" description="Disordered" evidence="3">
    <location>
        <begin position="620"/>
        <end position="702"/>
    </location>
</feature>
<evidence type="ECO:0000256" key="1">
    <source>
        <dbReference type="ARBA" id="ARBA00022460"/>
    </source>
</evidence>
<dbReference type="PROSITE" id="PS51155">
    <property type="entry name" value="CHIT_BIND_RR_2"/>
    <property type="match status" value="4"/>
</dbReference>
<feature type="region of interest" description="Disordered" evidence="3">
    <location>
        <begin position="278"/>
        <end position="317"/>
    </location>
</feature>
<dbReference type="Proteomes" id="UP000695000">
    <property type="component" value="Unplaced"/>
</dbReference>
<feature type="compositionally biased region" description="Low complexity" evidence="3">
    <location>
        <begin position="627"/>
        <end position="647"/>
    </location>
</feature>
<feature type="region of interest" description="Disordered" evidence="3">
    <location>
        <begin position="755"/>
        <end position="774"/>
    </location>
</feature>
<keyword evidence="1 2" id="KW-0193">Cuticle</keyword>
<dbReference type="Pfam" id="PF00379">
    <property type="entry name" value="Chitin_bind_4"/>
    <property type="match status" value="4"/>
</dbReference>
<dbReference type="InterPro" id="IPR050468">
    <property type="entry name" value="Cuticle_Struct_Prot"/>
</dbReference>
<feature type="signal peptide" evidence="4">
    <location>
        <begin position="1"/>
        <end position="15"/>
    </location>
</feature>
<proteinExistence type="predicted"/>
<feature type="region of interest" description="Disordered" evidence="3">
    <location>
        <begin position="25"/>
        <end position="110"/>
    </location>
</feature>
<keyword evidence="4" id="KW-0732">Signal</keyword>
<evidence type="ECO:0000313" key="6">
    <source>
        <dbReference type="RefSeq" id="XP_017770860.1"/>
    </source>
</evidence>
<organism evidence="5 6">
    <name type="scientific">Nicrophorus vespilloides</name>
    <name type="common">Boreal carrion beetle</name>
    <dbReference type="NCBI Taxonomy" id="110193"/>
    <lineage>
        <taxon>Eukaryota</taxon>
        <taxon>Metazoa</taxon>
        <taxon>Ecdysozoa</taxon>
        <taxon>Arthropoda</taxon>
        <taxon>Hexapoda</taxon>
        <taxon>Insecta</taxon>
        <taxon>Pterygota</taxon>
        <taxon>Neoptera</taxon>
        <taxon>Endopterygota</taxon>
        <taxon>Coleoptera</taxon>
        <taxon>Polyphaga</taxon>
        <taxon>Staphyliniformia</taxon>
        <taxon>Silphidae</taxon>
        <taxon>Nicrophorinae</taxon>
        <taxon>Nicrophorus</taxon>
    </lineage>
</organism>
<dbReference type="GeneID" id="108558458"/>
<feature type="region of interest" description="Disordered" evidence="3">
    <location>
        <begin position="351"/>
        <end position="377"/>
    </location>
</feature>
<reference evidence="6" key="1">
    <citation type="submission" date="2025-08" db="UniProtKB">
        <authorList>
            <consortium name="RefSeq"/>
        </authorList>
    </citation>
    <scope>IDENTIFICATION</scope>
    <source>
        <tissue evidence="6">Whole Larva</tissue>
    </source>
</reference>
<feature type="compositionally biased region" description="Polar residues" evidence="3">
    <location>
        <begin position="764"/>
        <end position="773"/>
    </location>
</feature>
<feature type="chain" id="PRO_5046255913" evidence="4">
    <location>
        <begin position="16"/>
        <end position="856"/>
    </location>
</feature>
<feature type="compositionally biased region" description="Polar residues" evidence="3">
    <location>
        <begin position="303"/>
        <end position="317"/>
    </location>
</feature>
<gene>
    <name evidence="6" type="primary">LOC108558458</name>
</gene>
<feature type="compositionally biased region" description="Polar residues" evidence="3">
    <location>
        <begin position="351"/>
        <end position="376"/>
    </location>
</feature>
<sequence>MRFFLVTLLVAAAVADRLENTYLPPNSAPSAGGSDGSLTPPVDGGASPQIPSTSYGTPTTQYGPPSNKYGPPSSKYGPPSTKYGVPSGRPSKDASATTLRFNNENSGDGNYKFDFETSNKISQQEQGSMRSVGGEKESSVVEGTYSYEGPDGRTYTVHYIADDQGFRATGDHLPTPPPIPVEIQKALDRMTSGGGSESRKYLPPNNDNSDYPYIIASFLLAVAAADRLDNTYLPPRNAPTAGGNGNFLNAPFGRGATSSKYLPPGQVTSAKFAAPSRFSSFGSQSSRTPSTQYGTPSFGGHSNIPSGQYGAPSTQYKAKSAEAGASILRFNNQNQGDGSYRFDYETENKISQQEAGELKQSGSQEGTQSVHGSYSYQGDDGKTYTVNYVADENGFQPTGEHLPTPPPVPEAIQKSLAAQASQGYNANAQAYNGGFQGNTQGFHGNAFNRGQSQGFGSSQPSVLFVAVAADRLENTYLPPSSAQTAGGNGNFLSAPSNSFHKSSSNIPSGQYGAPTKHQSAEAGASILRFNNENQGDGSYGFEFETENKISQQETGELKQDGSQSVHGSYSYQGDDGKTYTVTYVADENGFRPTGDHLPTPPPIPEAILKSLAQNAAQGYDGNAQAYNGNSQSFNGQSQGFSSHQGNQLNNFGSQGFPSTPSTQYGTPSNNGHFAQSNNFGAQAPSTQYGAPTKNFGGQSNIPSGQYGAPSGQYGAPTKYQSAEAGAAILRFNNQNQGDGSYKFEFETENKISQQEAGELKNDGSQEGAQSVEGSYSYMGDDGKTYTVHYVADENGFRPVGDHIAEEIQTLAKNAAQTSSQGYNGNAQASYYNGPSSQQFQSGPAKPSFNQQSGYQY</sequence>
<feature type="region of interest" description="Disordered" evidence="3">
    <location>
        <begin position="550"/>
        <end position="572"/>
    </location>
</feature>
<protein>
    <submittedName>
        <fullName evidence="6">Filaggrin-2-like</fullName>
    </submittedName>
</protein>